<dbReference type="InterPro" id="IPR050287">
    <property type="entry name" value="MTA/SAH_deaminase"/>
</dbReference>
<evidence type="ECO:0000259" key="3">
    <source>
        <dbReference type="Pfam" id="PF01979"/>
    </source>
</evidence>
<dbReference type="KEGG" id="paqt:E8L99_01315"/>
<dbReference type="PANTHER" id="PTHR43794:SF11">
    <property type="entry name" value="AMIDOHYDROLASE-RELATED DOMAIN-CONTAINING PROTEIN"/>
    <property type="match status" value="1"/>
</dbReference>
<accession>A0A4D7QJK5</accession>
<dbReference type="OrthoDB" id="9796020at2"/>
<dbReference type="InterPro" id="IPR006680">
    <property type="entry name" value="Amidohydro-rel"/>
</dbReference>
<evidence type="ECO:0000313" key="4">
    <source>
        <dbReference type="EMBL" id="QCK84522.1"/>
    </source>
</evidence>
<dbReference type="InterPro" id="IPR011059">
    <property type="entry name" value="Metal-dep_hydrolase_composite"/>
</dbReference>
<protein>
    <recommendedName>
        <fullName evidence="3">Amidohydrolase-related domain-containing protein</fullName>
    </recommendedName>
</protein>
<reference evidence="4 5" key="1">
    <citation type="submission" date="2019-04" db="EMBL/GenBank/DDBJ databases">
        <title>Phreatobacter aquaticus sp. nov.</title>
        <authorList>
            <person name="Choi A."/>
            <person name="Baek K."/>
        </authorList>
    </citation>
    <scope>NUCLEOTIDE SEQUENCE [LARGE SCALE GENOMIC DNA]</scope>
    <source>
        <strain evidence="4 5">NMCR1094</strain>
    </source>
</reference>
<dbReference type="PANTHER" id="PTHR43794">
    <property type="entry name" value="AMINOHYDROLASE SSNA-RELATED"/>
    <property type="match status" value="1"/>
</dbReference>
<comment type="similarity">
    <text evidence="1">Belongs to the metallo-dependent hydrolases superfamily. ATZ/TRZ family.</text>
</comment>
<organism evidence="4 5">
    <name type="scientific">Phreatobacter aquaticus</name>
    <dbReference type="NCBI Taxonomy" id="2570229"/>
    <lineage>
        <taxon>Bacteria</taxon>
        <taxon>Pseudomonadati</taxon>
        <taxon>Pseudomonadota</taxon>
        <taxon>Alphaproteobacteria</taxon>
        <taxon>Hyphomicrobiales</taxon>
        <taxon>Phreatobacteraceae</taxon>
        <taxon>Phreatobacter</taxon>
    </lineage>
</organism>
<dbReference type="GO" id="GO:0016810">
    <property type="term" value="F:hydrolase activity, acting on carbon-nitrogen (but not peptide) bonds"/>
    <property type="evidence" value="ECO:0007669"/>
    <property type="project" value="InterPro"/>
</dbReference>
<dbReference type="SUPFAM" id="SSF51556">
    <property type="entry name" value="Metallo-dependent hydrolases"/>
    <property type="match status" value="1"/>
</dbReference>
<name>A0A4D7QJK5_9HYPH</name>
<evidence type="ECO:0000256" key="2">
    <source>
        <dbReference type="ARBA" id="ARBA00022801"/>
    </source>
</evidence>
<dbReference type="AlphaFoldDB" id="A0A4D7QJK5"/>
<evidence type="ECO:0000256" key="1">
    <source>
        <dbReference type="ARBA" id="ARBA00006745"/>
    </source>
</evidence>
<dbReference type="EMBL" id="CP039865">
    <property type="protein sequence ID" value="QCK84522.1"/>
    <property type="molecule type" value="Genomic_DNA"/>
</dbReference>
<feature type="domain" description="Amidohydrolase-related" evidence="3">
    <location>
        <begin position="55"/>
        <end position="399"/>
    </location>
</feature>
<sequence>MALVLTHATVATVDGQDRVLHDHDIRIAGDSITAMGAGGTLAEPGDTVIDCADGLVMPGFVNTHTHATLGLFRGLADDKPRAFWPEGGYRVDGQDRFTRADYERSLSEACSEFLLNGVTTIADRVADMDLFAPIIEASGLRASVGSTLVDVSGPANWGPTERLIERYGTDPARSRLTAGIAPHALDTCSDALLKECATRARHIGARIYLHVAQCEAEVAAVRRRGHAGALACLRCAGLTGPDVIAAHAIYLDESEHEGWCADGTAICHCPASNLKIEARTIPLARFVDRVPVGLGTDWTASNNSMDMFWEMRLAALVAKMKADDPEVLPAKRMLRLATIDGARVMGIDHITGSVEVGKRADLVVLDLTQREMQPLHDPVSNIVYSATPRSVRDVLVDGAIRVRNGRLTAA</sequence>
<dbReference type="Gene3D" id="2.30.40.10">
    <property type="entry name" value="Urease, subunit C, domain 1"/>
    <property type="match status" value="1"/>
</dbReference>
<dbReference type="Pfam" id="PF01979">
    <property type="entry name" value="Amidohydro_1"/>
    <property type="match status" value="1"/>
</dbReference>
<gene>
    <name evidence="4" type="ORF">E8L99_01315</name>
</gene>
<keyword evidence="2" id="KW-0378">Hydrolase</keyword>
<dbReference type="InterPro" id="IPR032466">
    <property type="entry name" value="Metal_Hydrolase"/>
</dbReference>
<dbReference type="SUPFAM" id="SSF51338">
    <property type="entry name" value="Composite domain of metallo-dependent hydrolases"/>
    <property type="match status" value="1"/>
</dbReference>
<keyword evidence="5" id="KW-1185">Reference proteome</keyword>
<proteinExistence type="inferred from homology"/>
<evidence type="ECO:0000313" key="5">
    <source>
        <dbReference type="Proteomes" id="UP000298588"/>
    </source>
</evidence>
<dbReference type="RefSeq" id="WP_137097857.1">
    <property type="nucleotide sequence ID" value="NZ_CP039865.1"/>
</dbReference>
<dbReference type="Gene3D" id="3.20.20.140">
    <property type="entry name" value="Metal-dependent hydrolases"/>
    <property type="match status" value="1"/>
</dbReference>
<dbReference type="Proteomes" id="UP000298588">
    <property type="component" value="Chromosome"/>
</dbReference>